<evidence type="ECO:0000256" key="3">
    <source>
        <dbReference type="PROSITE-ProRule" id="PRU00023"/>
    </source>
</evidence>
<dbReference type="Proteomes" id="UP000195557">
    <property type="component" value="Unassembled WGS sequence"/>
</dbReference>
<dbReference type="GO" id="GO:0000976">
    <property type="term" value="F:transcription cis-regulatory region binding"/>
    <property type="evidence" value="ECO:0007669"/>
    <property type="project" value="TreeGrafter"/>
</dbReference>
<dbReference type="Gene3D" id="1.25.40.20">
    <property type="entry name" value="Ankyrin repeat-containing domain"/>
    <property type="match status" value="3"/>
</dbReference>
<dbReference type="AlphaFoldDB" id="A0A1Y5I9P9"/>
<evidence type="ECO:0000256" key="2">
    <source>
        <dbReference type="ARBA" id="ARBA00023043"/>
    </source>
</evidence>
<proteinExistence type="predicted"/>
<dbReference type="InterPro" id="IPR002110">
    <property type="entry name" value="Ankyrin_rpt"/>
</dbReference>
<accession>A0A1Y5I9P9</accession>
<gene>
    <name evidence="4" type="ORF">BE221DRAFT_195588</name>
</gene>
<dbReference type="GO" id="GO:0045944">
    <property type="term" value="P:positive regulation of transcription by RNA polymerase II"/>
    <property type="evidence" value="ECO:0007669"/>
    <property type="project" value="TreeGrafter"/>
</dbReference>
<protein>
    <submittedName>
        <fullName evidence="4">Ankyrin repeat-containing domain protein</fullName>
    </submittedName>
</protein>
<dbReference type="EMBL" id="KZ155827">
    <property type="protein sequence ID" value="OUS43715.1"/>
    <property type="molecule type" value="Genomic_DNA"/>
</dbReference>
<evidence type="ECO:0000256" key="1">
    <source>
        <dbReference type="ARBA" id="ARBA00022737"/>
    </source>
</evidence>
<dbReference type="SUPFAM" id="SSF48403">
    <property type="entry name" value="Ankyrin repeat"/>
    <property type="match status" value="1"/>
</dbReference>
<dbReference type="GO" id="GO:0005634">
    <property type="term" value="C:nucleus"/>
    <property type="evidence" value="ECO:0007669"/>
    <property type="project" value="TreeGrafter"/>
</dbReference>
<dbReference type="eggNOG" id="KOG0508">
    <property type="taxonomic scope" value="Eukaryota"/>
</dbReference>
<feature type="repeat" description="ANK" evidence="3">
    <location>
        <begin position="322"/>
        <end position="354"/>
    </location>
</feature>
<dbReference type="PANTHER" id="PTHR24193">
    <property type="entry name" value="ANKYRIN REPEAT PROTEIN"/>
    <property type="match status" value="1"/>
</dbReference>
<evidence type="ECO:0000313" key="4">
    <source>
        <dbReference type="EMBL" id="OUS43715.1"/>
    </source>
</evidence>
<dbReference type="Pfam" id="PF00023">
    <property type="entry name" value="Ank"/>
    <property type="match status" value="1"/>
</dbReference>
<dbReference type="PROSITE" id="PS50297">
    <property type="entry name" value="ANK_REP_REGION"/>
    <property type="match status" value="2"/>
</dbReference>
<sequence length="492" mass="53236">MSPSLETLERIRDIFLDAASHAHADARAVLERTDPSKIARATSSTGGGSVQCDVECGVAGALFRALRTVNCDESSPEATVRTTSPYGVERDHTVRTLAQATLDAIPAETYTAIFADARLRDGSDSGTIYACTLERYAELREEGRAMCSKCGKFVTGGERGLWWHRKTKHADAHAEAMEAVDRERNALVAISSTALKARVNGADAAYVDNKSKKKTREDDLSAGVSAARSGDHSVLDALIAARRVKALPSPGLESARRGDLESLRVLVRDGWDPTSTSAVDRHGSNALLWAAGGGHVECVKFLIESCGMDPEKAVQNGRRSYAGRSALHWAARNGHIDVVKYLLSRGVDVDSKTSDGSTAFAWACWQGHIDVMRYLVEQARCDYLHRNAYGCNCACWSAMGPGGVECCEYLRSLGVEFNLINANGHSALHKASQRGNREVCEWLLENAREIGLTAAHAAPDAERYDPSGHARVEGFADLAAWLAERQLHLPSA</sequence>
<name>A0A1Y5I9P9_OSTTA</name>
<dbReference type="SMART" id="SM00248">
    <property type="entry name" value="ANK"/>
    <property type="match status" value="6"/>
</dbReference>
<dbReference type="PROSITE" id="PS50088">
    <property type="entry name" value="ANK_REPEAT"/>
    <property type="match status" value="2"/>
</dbReference>
<dbReference type="InterPro" id="IPR036770">
    <property type="entry name" value="Ankyrin_rpt-contain_sf"/>
</dbReference>
<keyword evidence="2 3" id="KW-0040">ANK repeat</keyword>
<keyword evidence="1" id="KW-0677">Repeat</keyword>
<dbReference type="Pfam" id="PF12796">
    <property type="entry name" value="Ank_2"/>
    <property type="match status" value="1"/>
</dbReference>
<dbReference type="PANTHER" id="PTHR24193:SF121">
    <property type="entry name" value="ADA2A-CONTAINING COMPLEX COMPONENT 3, ISOFORM D"/>
    <property type="match status" value="1"/>
</dbReference>
<organism evidence="4">
    <name type="scientific">Ostreococcus tauri</name>
    <name type="common">Marine green alga</name>
    <dbReference type="NCBI Taxonomy" id="70448"/>
    <lineage>
        <taxon>Eukaryota</taxon>
        <taxon>Viridiplantae</taxon>
        <taxon>Chlorophyta</taxon>
        <taxon>Mamiellophyceae</taxon>
        <taxon>Mamiellales</taxon>
        <taxon>Bathycoccaceae</taxon>
        <taxon>Ostreococcus</taxon>
    </lineage>
</organism>
<feature type="repeat" description="ANK" evidence="3">
    <location>
        <begin position="423"/>
        <end position="455"/>
    </location>
</feature>
<reference evidence="4" key="1">
    <citation type="submission" date="2017-04" db="EMBL/GenBank/DDBJ databases">
        <title>Population genomics of picophytoplankton unveils novel chromosome hypervariability.</title>
        <authorList>
            <consortium name="DOE Joint Genome Institute"/>
            <person name="Blanc-Mathieu R."/>
            <person name="Krasovec M."/>
            <person name="Hebrard M."/>
            <person name="Yau S."/>
            <person name="Desgranges E."/>
            <person name="Martin J."/>
            <person name="Schackwitz W."/>
            <person name="Kuo A."/>
            <person name="Salin G."/>
            <person name="Donnadieu C."/>
            <person name="Desdevises Y."/>
            <person name="Sanchez-Ferandin S."/>
            <person name="Moreau H."/>
            <person name="Rivals E."/>
            <person name="Grigoriev I.V."/>
            <person name="Grimsley N."/>
            <person name="Eyre-Walker A."/>
            <person name="Piganeau G."/>
        </authorList>
    </citation>
    <scope>NUCLEOTIDE SEQUENCE [LARGE SCALE GENOMIC DNA]</scope>
    <source>
        <strain evidence="4">RCC 1115</strain>
    </source>
</reference>
<dbReference type="InterPro" id="IPR050663">
    <property type="entry name" value="Ankyrin-SOCS_Box"/>
</dbReference>
<dbReference type="Pfam" id="PF13637">
    <property type="entry name" value="Ank_4"/>
    <property type="match status" value="1"/>
</dbReference>